<dbReference type="EMBL" id="SADD01000008">
    <property type="protein sequence ID" value="RVU42888.1"/>
    <property type="molecule type" value="Genomic_DNA"/>
</dbReference>
<comment type="caution">
    <text evidence="2">The sequence shown here is derived from an EMBL/GenBank/DDBJ whole genome shotgun (WGS) entry which is preliminary data.</text>
</comment>
<feature type="compositionally biased region" description="Acidic residues" evidence="1">
    <location>
        <begin position="22"/>
        <end position="31"/>
    </location>
</feature>
<sequence length="161" mass="18066">MGCERAPASEEKAEATEAVVEPGDEAEEEHDEDHAHDEVHLGAHMFEIGRRYSAVWYAGEAGNKAMVDYQIHEIEEVIEELREARPVEEGVDVVDYFERSVLPSLERIEEAVEAGDTATFEREYDAVITQCNACHTATKHAFIEIGRPAFNPYANVKMDAK</sequence>
<evidence type="ECO:0000256" key="1">
    <source>
        <dbReference type="SAM" id="MobiDB-lite"/>
    </source>
</evidence>
<dbReference type="Proteomes" id="UP000282926">
    <property type="component" value="Unassembled WGS sequence"/>
</dbReference>
<accession>A0ABY0CS06</accession>
<name>A0ABY0CS06_9DELT</name>
<reference evidence="2 3" key="1">
    <citation type="submission" date="2019-01" db="EMBL/GenBank/DDBJ databases">
        <title>Lujinxingia litoralis gen. nov., sp. nov. and Lujinxingia sediminis gen. nov., sp. nov., new members in the order Bradymonadales, isolated from coastal sediment.</title>
        <authorList>
            <person name="Li C.-M."/>
        </authorList>
    </citation>
    <scope>NUCLEOTIDE SEQUENCE [LARGE SCALE GENOMIC DNA]</scope>
    <source>
        <strain evidence="2 3">SEH01</strain>
    </source>
</reference>
<evidence type="ECO:0000313" key="3">
    <source>
        <dbReference type="Proteomes" id="UP000282926"/>
    </source>
</evidence>
<evidence type="ECO:0000313" key="2">
    <source>
        <dbReference type="EMBL" id="RVU42888.1"/>
    </source>
</evidence>
<gene>
    <name evidence="2" type="ORF">EA187_13700</name>
</gene>
<organism evidence="2 3">
    <name type="scientific">Lujinxingia sediminis</name>
    <dbReference type="NCBI Taxonomy" id="2480984"/>
    <lineage>
        <taxon>Bacteria</taxon>
        <taxon>Deltaproteobacteria</taxon>
        <taxon>Bradymonadales</taxon>
        <taxon>Lujinxingiaceae</taxon>
        <taxon>Lujinxingia</taxon>
    </lineage>
</organism>
<protein>
    <recommendedName>
        <fullName evidence="4">Cytochrome C</fullName>
    </recommendedName>
</protein>
<evidence type="ECO:0008006" key="4">
    <source>
        <dbReference type="Google" id="ProtNLM"/>
    </source>
</evidence>
<feature type="region of interest" description="Disordered" evidence="1">
    <location>
        <begin position="1"/>
        <end position="35"/>
    </location>
</feature>
<proteinExistence type="predicted"/>
<keyword evidence="3" id="KW-1185">Reference proteome</keyword>